<dbReference type="InterPro" id="IPR055270">
    <property type="entry name" value="Glyco_tran_10_C"/>
</dbReference>
<dbReference type="PANTHER" id="PTHR11929:SF194">
    <property type="entry name" value="ALPHA-(1,3)-FUCOSYLTRANSFERASE 10"/>
    <property type="match status" value="1"/>
</dbReference>
<sequence>MPGRVRLAVCDLAPDWDPRDNYLTRALRSGGWELTFCQSPAEEPDFVLCGTFGHAALEYPCCRIQYSGEDSWPDLNLYDYAIGFPLLDYDGRYLRLPLYAMRDTWAPALQKHKTPPADVFARAGFCAAVVSNDYSAARNAVMDELFARGLLQSGGGFRNNTGGPVADKQAFQRGFRFALAIENSADPGYCTEKIVDAWAAGAVPVYGGDPLVKQEFNPAAFVCADDYESPAALADALVELSKDRDAFCAMCAAPVLLPDSRAAAYTTDAAARDFLGGIVARGPHLRRNRSCWGSIYENDLKYYHTLAQNAARPKPLWRKILKI</sequence>
<evidence type="ECO:0000259" key="4">
    <source>
        <dbReference type="Pfam" id="PF00852"/>
    </source>
</evidence>
<dbReference type="InterPro" id="IPR041058">
    <property type="entry name" value="FucT_N"/>
</dbReference>
<comment type="caution">
    <text evidence="6">The sequence shown here is derived from an EMBL/GenBank/DDBJ whole genome shotgun (WGS) entry which is preliminary data.</text>
</comment>
<keyword evidence="2" id="KW-0328">Glycosyltransferase</keyword>
<gene>
    <name evidence="6" type="ORF">H9703_00740</name>
</gene>
<comment type="similarity">
    <text evidence="1">Belongs to the glycosyltransferase 10 family.</text>
</comment>
<dbReference type="Gene3D" id="3.40.50.11660">
    <property type="entry name" value="Glycosyl transferase family 10, C-terminal domain"/>
    <property type="match status" value="1"/>
</dbReference>
<evidence type="ECO:0008006" key="8">
    <source>
        <dbReference type="Google" id="ProtNLM"/>
    </source>
</evidence>
<dbReference type="Pfam" id="PF00852">
    <property type="entry name" value="Glyco_transf_10"/>
    <property type="match status" value="1"/>
</dbReference>
<dbReference type="InterPro" id="IPR038577">
    <property type="entry name" value="GT10-like_C_sf"/>
</dbReference>
<reference evidence="6" key="2">
    <citation type="submission" date="2021-04" db="EMBL/GenBank/DDBJ databases">
        <authorList>
            <person name="Gilroy R."/>
        </authorList>
    </citation>
    <scope>NUCLEOTIDE SEQUENCE</scope>
    <source>
        <strain evidence="6">ChiSjej5B23-2810</strain>
    </source>
</reference>
<evidence type="ECO:0000313" key="7">
    <source>
        <dbReference type="Proteomes" id="UP000823906"/>
    </source>
</evidence>
<accession>A0A9D2P898</accession>
<dbReference type="InterPro" id="IPR001503">
    <property type="entry name" value="Glyco_trans_10"/>
</dbReference>
<dbReference type="PANTHER" id="PTHR11929">
    <property type="entry name" value="ALPHA- 1,3 -FUCOSYLTRANSFERASE"/>
    <property type="match status" value="1"/>
</dbReference>
<evidence type="ECO:0000313" key="6">
    <source>
        <dbReference type="EMBL" id="HJC44660.1"/>
    </source>
</evidence>
<dbReference type="GO" id="GO:0016020">
    <property type="term" value="C:membrane"/>
    <property type="evidence" value="ECO:0007669"/>
    <property type="project" value="InterPro"/>
</dbReference>
<dbReference type="Proteomes" id="UP000823906">
    <property type="component" value="Unassembled WGS sequence"/>
</dbReference>
<dbReference type="EMBL" id="DWWN01000006">
    <property type="protein sequence ID" value="HJC44660.1"/>
    <property type="molecule type" value="Genomic_DNA"/>
</dbReference>
<protein>
    <recommendedName>
        <fullName evidence="8">Alpha-(1,3)-fucosyltransferase FucT N-terminal domain-containing protein</fullName>
    </recommendedName>
</protein>
<evidence type="ECO:0000256" key="3">
    <source>
        <dbReference type="ARBA" id="ARBA00022679"/>
    </source>
</evidence>
<organism evidence="6 7">
    <name type="scientific">Candidatus Faecalibacterium faecigallinarum</name>
    <dbReference type="NCBI Taxonomy" id="2838577"/>
    <lineage>
        <taxon>Bacteria</taxon>
        <taxon>Bacillati</taxon>
        <taxon>Bacillota</taxon>
        <taxon>Clostridia</taxon>
        <taxon>Eubacteriales</taxon>
        <taxon>Oscillospiraceae</taxon>
        <taxon>Faecalibacterium</taxon>
    </lineage>
</organism>
<keyword evidence="3" id="KW-0808">Transferase</keyword>
<proteinExistence type="inferred from homology"/>
<dbReference type="AlphaFoldDB" id="A0A9D2P898"/>
<evidence type="ECO:0000256" key="1">
    <source>
        <dbReference type="ARBA" id="ARBA00008919"/>
    </source>
</evidence>
<reference evidence="6" key="1">
    <citation type="journal article" date="2021" name="PeerJ">
        <title>Extensive microbial diversity within the chicken gut microbiome revealed by metagenomics and culture.</title>
        <authorList>
            <person name="Gilroy R."/>
            <person name="Ravi A."/>
            <person name="Getino M."/>
            <person name="Pursley I."/>
            <person name="Horton D.L."/>
            <person name="Alikhan N.F."/>
            <person name="Baker D."/>
            <person name="Gharbi K."/>
            <person name="Hall N."/>
            <person name="Watson M."/>
            <person name="Adriaenssens E.M."/>
            <person name="Foster-Nyarko E."/>
            <person name="Jarju S."/>
            <person name="Secka A."/>
            <person name="Antonio M."/>
            <person name="Oren A."/>
            <person name="Chaudhuri R.R."/>
            <person name="La Ragione R."/>
            <person name="Hildebrand F."/>
            <person name="Pallen M.J."/>
        </authorList>
    </citation>
    <scope>NUCLEOTIDE SEQUENCE</scope>
    <source>
        <strain evidence="6">ChiSjej5B23-2810</strain>
    </source>
</reference>
<dbReference type="SUPFAM" id="SSF53756">
    <property type="entry name" value="UDP-Glycosyltransferase/glycogen phosphorylase"/>
    <property type="match status" value="1"/>
</dbReference>
<dbReference type="Pfam" id="PF18025">
    <property type="entry name" value="FucT_N"/>
    <property type="match status" value="1"/>
</dbReference>
<name>A0A9D2P898_9FIRM</name>
<evidence type="ECO:0000259" key="5">
    <source>
        <dbReference type="Pfam" id="PF18025"/>
    </source>
</evidence>
<evidence type="ECO:0000256" key="2">
    <source>
        <dbReference type="ARBA" id="ARBA00022676"/>
    </source>
</evidence>
<feature type="domain" description="Alpha-(1,3)-fucosyltransferase FucT N-terminal" evidence="5">
    <location>
        <begin position="10"/>
        <end position="101"/>
    </location>
</feature>
<feature type="domain" description="Fucosyltransferase C-terminal" evidence="4">
    <location>
        <begin position="126"/>
        <end position="247"/>
    </location>
</feature>
<dbReference type="GO" id="GO:0046920">
    <property type="term" value="F:alpha-(1-&gt;3)-fucosyltransferase activity"/>
    <property type="evidence" value="ECO:0007669"/>
    <property type="project" value="TreeGrafter"/>
</dbReference>